<protein>
    <submittedName>
        <fullName evidence="4">RNA polymerase sigma-70 factor</fullName>
    </submittedName>
</protein>
<dbReference type="SUPFAM" id="SSF88659">
    <property type="entry name" value="Sigma3 and sigma4 domains of RNA polymerase sigma factors"/>
    <property type="match status" value="1"/>
</dbReference>
<dbReference type="InterPro" id="IPR013324">
    <property type="entry name" value="RNA_pol_sigma_r3/r4-like"/>
</dbReference>
<dbReference type="InterPro" id="IPR036388">
    <property type="entry name" value="WH-like_DNA-bd_sf"/>
</dbReference>
<dbReference type="InterPro" id="IPR014284">
    <property type="entry name" value="RNA_pol_sigma-70_dom"/>
</dbReference>
<dbReference type="GO" id="GO:0016987">
    <property type="term" value="F:sigma factor activity"/>
    <property type="evidence" value="ECO:0007669"/>
    <property type="project" value="InterPro"/>
</dbReference>
<dbReference type="InterPro" id="IPR013325">
    <property type="entry name" value="RNA_pol_sigma_r2"/>
</dbReference>
<comment type="subunit">
    <text evidence="1">Interacts transiently with the RNA polymerase catalytic core formed by RpoA, RpoB, RpoC and RpoZ (2 alpha, 1 beta, 1 beta' and 1 omega subunit) to form the RNA polymerase holoenzyme that can initiate transcription.</text>
</comment>
<dbReference type="RefSeq" id="WP_136003332.1">
    <property type="nucleotide sequence ID" value="NZ_SRYW01000002.1"/>
</dbReference>
<dbReference type="InterPro" id="IPR052704">
    <property type="entry name" value="ECF_Sigma-70_Domain"/>
</dbReference>
<dbReference type="Gene3D" id="1.10.1740.10">
    <property type="match status" value="1"/>
</dbReference>
<accession>A0A4S2D7U6</accession>
<evidence type="ECO:0000259" key="2">
    <source>
        <dbReference type="Pfam" id="PF04542"/>
    </source>
</evidence>
<dbReference type="InterPro" id="IPR007627">
    <property type="entry name" value="RNA_pol_sigma70_r2"/>
</dbReference>
<comment type="caution">
    <text evidence="4">The sequence shown here is derived from an EMBL/GenBank/DDBJ whole genome shotgun (WGS) entry which is preliminary data.</text>
</comment>
<dbReference type="GO" id="GO:0006352">
    <property type="term" value="P:DNA-templated transcription initiation"/>
    <property type="evidence" value="ECO:0007669"/>
    <property type="project" value="InterPro"/>
</dbReference>
<dbReference type="AlphaFoldDB" id="A0A4S2D7U6"/>
<dbReference type="Pfam" id="PF04542">
    <property type="entry name" value="Sigma70_r2"/>
    <property type="match status" value="1"/>
</dbReference>
<dbReference type="SUPFAM" id="SSF88946">
    <property type="entry name" value="Sigma2 domain of RNA polymerase sigma factors"/>
    <property type="match status" value="1"/>
</dbReference>
<dbReference type="Gene3D" id="3.10.450.50">
    <property type="match status" value="1"/>
</dbReference>
<feature type="domain" description="RNA polymerase sigma-70 region 2" evidence="2">
    <location>
        <begin position="7"/>
        <end position="70"/>
    </location>
</feature>
<dbReference type="GO" id="GO:0003677">
    <property type="term" value="F:DNA binding"/>
    <property type="evidence" value="ECO:0007669"/>
    <property type="project" value="InterPro"/>
</dbReference>
<proteinExistence type="predicted"/>
<dbReference type="Pfam" id="PF08281">
    <property type="entry name" value="Sigma70_r4_2"/>
    <property type="match status" value="1"/>
</dbReference>
<dbReference type="InterPro" id="IPR013249">
    <property type="entry name" value="RNA_pol_sigma70_r4_t2"/>
</dbReference>
<dbReference type="NCBIfam" id="TIGR02957">
    <property type="entry name" value="SigX4"/>
    <property type="match status" value="1"/>
</dbReference>
<organism evidence="4 5">
    <name type="scientific">Stenotrophomonas maltophilia</name>
    <name type="common">Pseudomonas maltophilia</name>
    <name type="synonym">Xanthomonas maltophilia</name>
    <dbReference type="NCBI Taxonomy" id="40324"/>
    <lineage>
        <taxon>Bacteria</taxon>
        <taxon>Pseudomonadati</taxon>
        <taxon>Pseudomonadota</taxon>
        <taxon>Gammaproteobacteria</taxon>
        <taxon>Lysobacterales</taxon>
        <taxon>Lysobacteraceae</taxon>
        <taxon>Stenotrophomonas</taxon>
        <taxon>Stenotrophomonas maltophilia group</taxon>
    </lineage>
</organism>
<dbReference type="PANTHER" id="PTHR30173:SF36">
    <property type="entry name" value="ECF RNA POLYMERASE SIGMA FACTOR SIGJ"/>
    <property type="match status" value="1"/>
</dbReference>
<dbReference type="NCBIfam" id="TIGR02937">
    <property type="entry name" value="sigma70-ECF"/>
    <property type="match status" value="1"/>
</dbReference>
<dbReference type="Gene3D" id="1.10.10.10">
    <property type="entry name" value="Winged helix-like DNA-binding domain superfamily/Winged helix DNA-binding domain"/>
    <property type="match status" value="1"/>
</dbReference>
<sequence length="298" mass="33108">MHTPDTFQTHRPRLFALAYRLLGSRSDAEDVVQDAWLRWQGADTTAIRDPEGWLVTATTRLGLDRLRAARNARIDYVGPWLPEPLEIALDPDPMHDPAQRHAHADDVSVAFLALLEQLRPDERAAFLLKDVFDYDYPEIAPLLDHTPANCRQLVHRARQRLQTGRPRFAVSAAQHRTLLERFMQATEQGDQAAILSLLHANAEMVSDGGGRVTAAIRPLLGAERIAQLFWAIARRNGSHPGRIGWVNGEPAILRFDDGHLHSVTTVTVDDGRIVRVLSVLNPDKLGAVVTARHAAASS</sequence>
<evidence type="ECO:0000313" key="4">
    <source>
        <dbReference type="EMBL" id="TGY36554.1"/>
    </source>
</evidence>
<dbReference type="NCBIfam" id="NF007214">
    <property type="entry name" value="PRK09636.1"/>
    <property type="match status" value="1"/>
</dbReference>
<evidence type="ECO:0000256" key="1">
    <source>
        <dbReference type="ARBA" id="ARBA00011344"/>
    </source>
</evidence>
<name>A0A4S2D7U6_STEMA</name>
<gene>
    <name evidence="4" type="ORF">E5352_03410</name>
</gene>
<dbReference type="InterPro" id="IPR014303">
    <property type="entry name" value="RNA_pol_sigma-70_ECF"/>
</dbReference>
<dbReference type="SUPFAM" id="SSF54427">
    <property type="entry name" value="NTF2-like"/>
    <property type="match status" value="1"/>
</dbReference>
<evidence type="ECO:0000259" key="3">
    <source>
        <dbReference type="Pfam" id="PF08281"/>
    </source>
</evidence>
<dbReference type="PANTHER" id="PTHR30173">
    <property type="entry name" value="SIGMA 19 FACTOR"/>
    <property type="match status" value="1"/>
</dbReference>
<dbReference type="InterPro" id="IPR032710">
    <property type="entry name" value="NTF2-like_dom_sf"/>
</dbReference>
<dbReference type="OrthoDB" id="3211555at2"/>
<evidence type="ECO:0000313" key="5">
    <source>
        <dbReference type="Proteomes" id="UP000306631"/>
    </source>
</evidence>
<dbReference type="EMBL" id="SRYW01000002">
    <property type="protein sequence ID" value="TGY36554.1"/>
    <property type="molecule type" value="Genomic_DNA"/>
</dbReference>
<feature type="domain" description="RNA polymerase sigma factor 70 region 4 type 2" evidence="3">
    <location>
        <begin position="110"/>
        <end position="161"/>
    </location>
</feature>
<dbReference type="Proteomes" id="UP000306631">
    <property type="component" value="Unassembled WGS sequence"/>
</dbReference>
<reference evidence="4 5" key="1">
    <citation type="submission" date="2019-04" db="EMBL/GenBank/DDBJ databases">
        <title>Microbes associate with the intestines of laboratory mice.</title>
        <authorList>
            <person name="Navarre W."/>
            <person name="Wong E."/>
            <person name="Huang K."/>
            <person name="Tropini C."/>
            <person name="Ng K."/>
            <person name="Yu B."/>
        </authorList>
    </citation>
    <scope>NUCLEOTIDE SEQUENCE [LARGE SCALE GENOMIC DNA]</scope>
    <source>
        <strain evidence="4 5">NM62_B4-13</strain>
    </source>
</reference>